<dbReference type="FunFam" id="3.40.50.1980:FF:000001">
    <property type="entry name" value="Histidinol dehydrogenase"/>
    <property type="match status" value="1"/>
</dbReference>
<evidence type="ECO:0000256" key="9">
    <source>
        <dbReference type="ARBA" id="ARBA00023102"/>
    </source>
</evidence>
<protein>
    <recommendedName>
        <fullName evidence="3">histidinol dehydrogenase</fullName>
        <ecNumber evidence="3">1.1.1.23</ecNumber>
    </recommendedName>
</protein>
<comment type="cofactor">
    <cofactor evidence="1">
        <name>Zn(2+)</name>
        <dbReference type="ChEBI" id="CHEBI:29105"/>
    </cofactor>
</comment>
<keyword evidence="5" id="KW-0479">Metal-binding</keyword>
<evidence type="ECO:0000256" key="2">
    <source>
        <dbReference type="ARBA" id="ARBA00004940"/>
    </source>
</evidence>
<dbReference type="PROSITE" id="PS00611">
    <property type="entry name" value="HISOL_DEHYDROGENASE"/>
    <property type="match status" value="1"/>
</dbReference>
<dbReference type="InterPro" id="IPR001692">
    <property type="entry name" value="Histidinol_DH_CS"/>
</dbReference>
<dbReference type="SUPFAM" id="SSF53720">
    <property type="entry name" value="ALDH-like"/>
    <property type="match status" value="1"/>
</dbReference>
<proteinExistence type="inferred from homology"/>
<dbReference type="GO" id="GO:0009570">
    <property type="term" value="C:chloroplast stroma"/>
    <property type="evidence" value="ECO:0007669"/>
    <property type="project" value="TreeGrafter"/>
</dbReference>
<dbReference type="InterPro" id="IPR016161">
    <property type="entry name" value="Ald_DH/histidinol_DH"/>
</dbReference>
<keyword evidence="7" id="KW-0560">Oxidoreductase</keyword>
<dbReference type="Proteomes" id="UP000822688">
    <property type="component" value="Chromosome 5"/>
</dbReference>
<accession>A0A8T0HZL9</accession>
<dbReference type="GO" id="GO:0005829">
    <property type="term" value="C:cytosol"/>
    <property type="evidence" value="ECO:0007669"/>
    <property type="project" value="TreeGrafter"/>
</dbReference>
<dbReference type="PANTHER" id="PTHR21256:SF2">
    <property type="entry name" value="HISTIDINE BIOSYNTHESIS TRIFUNCTIONAL PROTEIN"/>
    <property type="match status" value="1"/>
</dbReference>
<evidence type="ECO:0000256" key="6">
    <source>
        <dbReference type="ARBA" id="ARBA00022833"/>
    </source>
</evidence>
<dbReference type="GO" id="GO:0046872">
    <property type="term" value="F:metal ion binding"/>
    <property type="evidence" value="ECO:0007669"/>
    <property type="project" value="UniProtKB-KW"/>
</dbReference>
<keyword evidence="4" id="KW-0028">Amino-acid biosynthesis</keyword>
<dbReference type="GO" id="GO:0004399">
    <property type="term" value="F:histidinol dehydrogenase activity"/>
    <property type="evidence" value="ECO:0007669"/>
    <property type="project" value="UniProtKB-EC"/>
</dbReference>
<dbReference type="NCBIfam" id="TIGR00069">
    <property type="entry name" value="hisD"/>
    <property type="match status" value="1"/>
</dbReference>
<dbReference type="CDD" id="cd06572">
    <property type="entry name" value="Histidinol_dh"/>
    <property type="match status" value="1"/>
</dbReference>
<sequence>MVTRASPFLASPTVALSFGGKHKHKHGSRSATVGGFKQCELSSGVGFKASALWGSSSFAAEVKRVAVAGPVEPKASGMAMAQAAATEEVTKSSGIKVHKLSELNPDQVQALRARPRIDFTSIFGTVGPIVENIRSRGDAAVKEYTSRFDQVDLETVVDKVADLPDAVLDPEVKAAFDVAYENIKCFHAAQQKNQHLQVETMSGVNCRRVPRAINNVGLYVPGGTAVLPSTTLMLAVPAQIAGCKTVVVATPPRKDGSICPEVLYCAKKSGVTHILKAGGAQAVSAMAWGTETCPKVDKVFGPGNQYVTAAKMLLQNSEAMVAIDMPAGPSEVLVIADKLASPVHVAADLLSQAEHGPDSQVVLVAVGDEVDITAIENEVERQCRELPRDTIATKALSHSYIVVVKDMAEACEFSNMYAPEHLIVNVEDAEQWLDTLDNAGSVFLGRWTPESVGDYASGTNHVLPTYGYSRMYGGVSLDSFVKYMTVQSLTAEGLKQLGPYVAKMAEVEGLDAHKRAVTLRLRDISFAESLQK</sequence>
<comment type="similarity">
    <text evidence="11">Belongs to the histidinol dehydrogenase family.</text>
</comment>
<keyword evidence="6" id="KW-0862">Zinc</keyword>
<evidence type="ECO:0000256" key="10">
    <source>
        <dbReference type="ARBA" id="ARBA00049489"/>
    </source>
</evidence>
<dbReference type="AlphaFoldDB" id="A0A8T0HZL9"/>
<dbReference type="Pfam" id="PF00815">
    <property type="entry name" value="Histidinol_dh"/>
    <property type="match status" value="1"/>
</dbReference>
<dbReference type="PRINTS" id="PR00083">
    <property type="entry name" value="HOLDHDRGNASE"/>
</dbReference>
<dbReference type="EMBL" id="CM026425">
    <property type="protein sequence ID" value="KAG0576101.1"/>
    <property type="molecule type" value="Genomic_DNA"/>
</dbReference>
<name>A0A8T0HZL9_CERPU</name>
<dbReference type="GO" id="GO:0051287">
    <property type="term" value="F:NAD binding"/>
    <property type="evidence" value="ECO:0007669"/>
    <property type="project" value="InterPro"/>
</dbReference>
<evidence type="ECO:0000256" key="5">
    <source>
        <dbReference type="ARBA" id="ARBA00022723"/>
    </source>
</evidence>
<dbReference type="FunFam" id="1.20.5.1300:FF:000002">
    <property type="entry name" value="Histidinol dehydrogenase, chloroplastic"/>
    <property type="match status" value="1"/>
</dbReference>
<keyword evidence="13" id="KW-1185">Reference proteome</keyword>
<dbReference type="EC" id="1.1.1.23" evidence="3"/>
<evidence type="ECO:0000313" key="12">
    <source>
        <dbReference type="EMBL" id="KAG0576101.1"/>
    </source>
</evidence>
<dbReference type="HAMAP" id="MF_01024">
    <property type="entry name" value="HisD"/>
    <property type="match status" value="1"/>
</dbReference>
<comment type="catalytic activity">
    <reaction evidence="10">
        <text>L-histidinol + 2 NAD(+) + H2O = L-histidine + 2 NADH + 3 H(+)</text>
        <dbReference type="Rhea" id="RHEA:20641"/>
        <dbReference type="ChEBI" id="CHEBI:15377"/>
        <dbReference type="ChEBI" id="CHEBI:15378"/>
        <dbReference type="ChEBI" id="CHEBI:57540"/>
        <dbReference type="ChEBI" id="CHEBI:57595"/>
        <dbReference type="ChEBI" id="CHEBI:57699"/>
        <dbReference type="ChEBI" id="CHEBI:57945"/>
        <dbReference type="EC" id="1.1.1.23"/>
    </reaction>
</comment>
<evidence type="ECO:0000256" key="11">
    <source>
        <dbReference type="RuleBase" id="RU004175"/>
    </source>
</evidence>
<evidence type="ECO:0000313" key="13">
    <source>
        <dbReference type="Proteomes" id="UP000822688"/>
    </source>
</evidence>
<evidence type="ECO:0000256" key="7">
    <source>
        <dbReference type="ARBA" id="ARBA00023002"/>
    </source>
</evidence>
<keyword evidence="8" id="KW-0520">NAD</keyword>
<dbReference type="Gene3D" id="1.20.5.1300">
    <property type="match status" value="1"/>
</dbReference>
<dbReference type="InterPro" id="IPR012131">
    <property type="entry name" value="Hstdl_DH"/>
</dbReference>
<comment type="pathway">
    <text evidence="2">Amino-acid biosynthesis; L-histidine biosynthesis; L-histidine from 5-phospho-alpha-D-ribose 1-diphosphate: step 9/9.</text>
</comment>
<evidence type="ECO:0000256" key="8">
    <source>
        <dbReference type="ARBA" id="ARBA00023027"/>
    </source>
</evidence>
<keyword evidence="9" id="KW-0368">Histidine biosynthesis</keyword>
<dbReference type="GO" id="GO:0000105">
    <property type="term" value="P:L-histidine biosynthetic process"/>
    <property type="evidence" value="ECO:0007669"/>
    <property type="project" value="UniProtKB-KW"/>
</dbReference>
<evidence type="ECO:0000256" key="1">
    <source>
        <dbReference type="ARBA" id="ARBA00001947"/>
    </source>
</evidence>
<evidence type="ECO:0000256" key="4">
    <source>
        <dbReference type="ARBA" id="ARBA00022605"/>
    </source>
</evidence>
<dbReference type="FunFam" id="3.40.50.1980:FF:000019">
    <property type="entry name" value="Histidinol dehydrogenase, chloroplastic"/>
    <property type="match status" value="1"/>
</dbReference>
<evidence type="ECO:0000256" key="3">
    <source>
        <dbReference type="ARBA" id="ARBA00012965"/>
    </source>
</evidence>
<reference evidence="12" key="1">
    <citation type="submission" date="2020-06" db="EMBL/GenBank/DDBJ databases">
        <title>WGS assembly of Ceratodon purpureus strain R40.</title>
        <authorList>
            <person name="Carey S.B."/>
            <person name="Jenkins J."/>
            <person name="Shu S."/>
            <person name="Lovell J.T."/>
            <person name="Sreedasyam A."/>
            <person name="Maumus F."/>
            <person name="Tiley G.P."/>
            <person name="Fernandez-Pozo N."/>
            <person name="Barry K."/>
            <person name="Chen C."/>
            <person name="Wang M."/>
            <person name="Lipzen A."/>
            <person name="Daum C."/>
            <person name="Saski C.A."/>
            <person name="Payton A.C."/>
            <person name="Mcbreen J.C."/>
            <person name="Conrad R.E."/>
            <person name="Kollar L.M."/>
            <person name="Olsson S."/>
            <person name="Huttunen S."/>
            <person name="Landis J.B."/>
            <person name="Wickett N.J."/>
            <person name="Johnson M.G."/>
            <person name="Rensing S.A."/>
            <person name="Grimwood J."/>
            <person name="Schmutz J."/>
            <person name="Mcdaniel S.F."/>
        </authorList>
    </citation>
    <scope>NUCLEOTIDE SEQUENCE</scope>
    <source>
        <strain evidence="12">R40</strain>
    </source>
</reference>
<organism evidence="12 13">
    <name type="scientific">Ceratodon purpureus</name>
    <name type="common">Fire moss</name>
    <name type="synonym">Dicranum purpureum</name>
    <dbReference type="NCBI Taxonomy" id="3225"/>
    <lineage>
        <taxon>Eukaryota</taxon>
        <taxon>Viridiplantae</taxon>
        <taxon>Streptophyta</taxon>
        <taxon>Embryophyta</taxon>
        <taxon>Bryophyta</taxon>
        <taxon>Bryophytina</taxon>
        <taxon>Bryopsida</taxon>
        <taxon>Dicranidae</taxon>
        <taxon>Pseudoditrichales</taxon>
        <taxon>Ditrichaceae</taxon>
        <taxon>Ceratodon</taxon>
    </lineage>
</organism>
<dbReference type="Gene3D" id="3.40.50.1980">
    <property type="entry name" value="Nitrogenase molybdenum iron protein domain"/>
    <property type="match status" value="2"/>
</dbReference>
<gene>
    <name evidence="12" type="ORF">KC19_5G055900</name>
</gene>
<comment type="caution">
    <text evidence="12">The sequence shown here is derived from an EMBL/GenBank/DDBJ whole genome shotgun (WGS) entry which is preliminary data.</text>
</comment>
<dbReference type="PANTHER" id="PTHR21256">
    <property type="entry name" value="HISTIDINOL DEHYDROGENASE HDH"/>
    <property type="match status" value="1"/>
</dbReference>